<gene>
    <name evidence="3" type="ORF">DdX_17578</name>
</gene>
<dbReference type="PANTHER" id="PTHR24250:SF27">
    <property type="entry name" value="ELASTASE 2 LIKE"/>
    <property type="match status" value="1"/>
</dbReference>
<dbReference type="InterPro" id="IPR033116">
    <property type="entry name" value="TRYPSIN_SER"/>
</dbReference>
<keyword evidence="4" id="KW-1185">Reference proteome</keyword>
<evidence type="ECO:0000313" key="4">
    <source>
        <dbReference type="Proteomes" id="UP001201812"/>
    </source>
</evidence>
<reference evidence="3" key="1">
    <citation type="submission" date="2022-01" db="EMBL/GenBank/DDBJ databases">
        <title>Genome Sequence Resource for Two Populations of Ditylenchus destructor, the Migratory Endoparasitic Phytonematode.</title>
        <authorList>
            <person name="Zhang H."/>
            <person name="Lin R."/>
            <person name="Xie B."/>
        </authorList>
    </citation>
    <scope>NUCLEOTIDE SEQUENCE</scope>
    <source>
        <strain evidence="3">BazhouSP</strain>
    </source>
</reference>
<dbReference type="Gene3D" id="2.40.10.10">
    <property type="entry name" value="Trypsin-like serine proteases"/>
    <property type="match status" value="1"/>
</dbReference>
<proteinExistence type="predicted"/>
<dbReference type="GO" id="GO:0004252">
    <property type="term" value="F:serine-type endopeptidase activity"/>
    <property type="evidence" value="ECO:0007669"/>
    <property type="project" value="InterPro"/>
</dbReference>
<dbReference type="EMBL" id="JAKKPZ010000195">
    <property type="protein sequence ID" value="KAI1699017.1"/>
    <property type="molecule type" value="Genomic_DNA"/>
</dbReference>
<evidence type="ECO:0000259" key="2">
    <source>
        <dbReference type="PROSITE" id="PS50240"/>
    </source>
</evidence>
<dbReference type="AlphaFoldDB" id="A0AAD4MN77"/>
<dbReference type="Proteomes" id="UP001201812">
    <property type="component" value="Unassembled WGS sequence"/>
</dbReference>
<dbReference type="PANTHER" id="PTHR24250">
    <property type="entry name" value="CHYMOTRYPSIN-RELATED"/>
    <property type="match status" value="1"/>
</dbReference>
<dbReference type="PROSITE" id="PS00135">
    <property type="entry name" value="TRYPSIN_SER"/>
    <property type="match status" value="1"/>
</dbReference>
<organism evidence="3 4">
    <name type="scientific">Ditylenchus destructor</name>
    <dbReference type="NCBI Taxonomy" id="166010"/>
    <lineage>
        <taxon>Eukaryota</taxon>
        <taxon>Metazoa</taxon>
        <taxon>Ecdysozoa</taxon>
        <taxon>Nematoda</taxon>
        <taxon>Chromadorea</taxon>
        <taxon>Rhabditida</taxon>
        <taxon>Tylenchina</taxon>
        <taxon>Tylenchomorpha</taxon>
        <taxon>Sphaerularioidea</taxon>
        <taxon>Anguinidae</taxon>
        <taxon>Anguininae</taxon>
        <taxon>Ditylenchus</taxon>
    </lineage>
</organism>
<dbReference type="InterPro" id="IPR043504">
    <property type="entry name" value="Peptidase_S1_PA_chymotrypsin"/>
</dbReference>
<feature type="domain" description="Peptidase S1" evidence="2">
    <location>
        <begin position="1"/>
        <end position="136"/>
    </location>
</feature>
<comment type="caution">
    <text evidence="3">The sequence shown here is derived from an EMBL/GenBank/DDBJ whole genome shotgun (WGS) entry which is preliminary data.</text>
</comment>
<protein>
    <submittedName>
        <fullName evidence="3">Trypsin domain-containing protein</fullName>
    </submittedName>
</protein>
<dbReference type="PROSITE" id="PS50240">
    <property type="entry name" value="TRYPSIN_DOM"/>
    <property type="match status" value="1"/>
</dbReference>
<accession>A0AAD4MN77</accession>
<dbReference type="GO" id="GO:0006508">
    <property type="term" value="P:proteolysis"/>
    <property type="evidence" value="ECO:0007669"/>
    <property type="project" value="InterPro"/>
</dbReference>
<name>A0AAD4MN77_9BILA</name>
<evidence type="ECO:0000256" key="1">
    <source>
        <dbReference type="ARBA" id="ARBA00023157"/>
    </source>
</evidence>
<dbReference type="Pfam" id="PF00089">
    <property type="entry name" value="Trypsin"/>
    <property type="match status" value="1"/>
</dbReference>
<dbReference type="InterPro" id="IPR009003">
    <property type="entry name" value="Peptidase_S1_PA"/>
</dbReference>
<dbReference type="SUPFAM" id="SSF50494">
    <property type="entry name" value="Trypsin-like serine proteases"/>
    <property type="match status" value="1"/>
</dbReference>
<evidence type="ECO:0000313" key="3">
    <source>
        <dbReference type="EMBL" id="KAI1699017.1"/>
    </source>
</evidence>
<sequence length="146" mass="16058">MVQPVCLPNQYKEVRHSEAIVCGWGRYDSSDGVGPPGFEKMLVPIGTIDECIKAGDYTGWPDPPNKDYDICAGGRNRGTESGDSGGPLLVNNNGRWWQIGAVSRGQYLGTEWHNVTDVGLYSRVAKACPWIEQTTNGEVKCQNLHF</sequence>
<keyword evidence="1" id="KW-1015">Disulfide bond</keyword>
<dbReference type="InterPro" id="IPR001254">
    <property type="entry name" value="Trypsin_dom"/>
</dbReference>